<reference evidence="1 2" key="1">
    <citation type="submission" date="2019-09" db="EMBL/GenBank/DDBJ databases">
        <authorList>
            <person name="Chandra G."/>
            <person name="Truman W A."/>
        </authorList>
    </citation>
    <scope>NUCLEOTIDE SEQUENCE [LARGE SCALE GENOMIC DNA]</scope>
    <source>
        <strain evidence="1">PS941</strain>
    </source>
</reference>
<gene>
    <name evidence="1" type="ORF">PS941_05665</name>
</gene>
<name>A0A5E7VMK3_PSEFL</name>
<organism evidence="1 2">
    <name type="scientific">Pseudomonas fluorescens</name>
    <dbReference type="NCBI Taxonomy" id="294"/>
    <lineage>
        <taxon>Bacteria</taxon>
        <taxon>Pseudomonadati</taxon>
        <taxon>Pseudomonadota</taxon>
        <taxon>Gammaproteobacteria</taxon>
        <taxon>Pseudomonadales</taxon>
        <taxon>Pseudomonadaceae</taxon>
        <taxon>Pseudomonas</taxon>
    </lineage>
</organism>
<dbReference type="PROSITE" id="PS00116">
    <property type="entry name" value="DNA_POLYMERASE_B"/>
    <property type="match status" value="1"/>
</dbReference>
<sequence>MQNPEAHRETLHEMAAALFDEGLIDQLERFDMNEMADAAYWHTVEELQNSPDHYRGASTYKVVQVTGGKLLGTISRSIFNFATDEPRGASSSYDGKVYSDTDGVRLTLGLSRKIGKITGLILEMNGREYRLIESERVIDSVDYKPIDDPDTYRALVDAAQIAYEERNLRAFEKVRPHIESAAFCLCPACLDQFGESEGCHVCAGKGFVTNPNMGLG</sequence>
<dbReference type="EMBL" id="CABVJC010000012">
    <property type="protein sequence ID" value="VVQ23940.1"/>
    <property type="molecule type" value="Genomic_DNA"/>
</dbReference>
<evidence type="ECO:0000313" key="2">
    <source>
        <dbReference type="Proteomes" id="UP000326452"/>
    </source>
</evidence>
<dbReference type="RefSeq" id="WP_224789387.1">
    <property type="nucleotide sequence ID" value="NZ_CABVJC010000012.1"/>
</dbReference>
<dbReference type="GO" id="GO:0003676">
    <property type="term" value="F:nucleic acid binding"/>
    <property type="evidence" value="ECO:0007669"/>
    <property type="project" value="InterPro"/>
</dbReference>
<evidence type="ECO:0000313" key="1">
    <source>
        <dbReference type="EMBL" id="VVQ23940.1"/>
    </source>
</evidence>
<accession>A0A5E7VMK3</accession>
<protein>
    <submittedName>
        <fullName evidence="1">Uncharacterized protein</fullName>
    </submittedName>
</protein>
<proteinExistence type="predicted"/>
<dbReference type="GO" id="GO:0000166">
    <property type="term" value="F:nucleotide binding"/>
    <property type="evidence" value="ECO:0007669"/>
    <property type="project" value="InterPro"/>
</dbReference>
<dbReference type="InterPro" id="IPR017964">
    <property type="entry name" value="DNA-dir_DNA_pol_B_CS"/>
</dbReference>
<dbReference type="Proteomes" id="UP000326452">
    <property type="component" value="Unassembled WGS sequence"/>
</dbReference>
<dbReference type="AlphaFoldDB" id="A0A5E7VMK3"/>